<keyword evidence="4 7" id="KW-0267">Excision nuclease</keyword>
<dbReference type="Pfam" id="PF08459">
    <property type="entry name" value="UvrC_RNaseH_dom"/>
    <property type="match status" value="1"/>
</dbReference>
<dbReference type="InterPro" id="IPR000305">
    <property type="entry name" value="GIY-YIG_endonuc"/>
</dbReference>
<dbReference type="InterPro" id="IPR010994">
    <property type="entry name" value="RuvA_2-like"/>
</dbReference>
<keyword evidence="6 7" id="KW-0742">SOS response</keyword>
<evidence type="ECO:0000256" key="6">
    <source>
        <dbReference type="ARBA" id="ARBA00023236"/>
    </source>
</evidence>
<dbReference type="HAMAP" id="MF_00203">
    <property type="entry name" value="UvrC"/>
    <property type="match status" value="1"/>
</dbReference>
<evidence type="ECO:0000259" key="10">
    <source>
        <dbReference type="PROSITE" id="PS50165"/>
    </source>
</evidence>
<dbReference type="PROSITE" id="PS50151">
    <property type="entry name" value="UVR"/>
    <property type="match status" value="1"/>
</dbReference>
<dbReference type="Pfam" id="PF02151">
    <property type="entry name" value="UVR"/>
    <property type="match status" value="1"/>
</dbReference>
<gene>
    <name evidence="7 11" type="primary">uvrC</name>
    <name evidence="11" type="ORF">VST7929_00984</name>
</gene>
<evidence type="ECO:0000259" key="8">
    <source>
        <dbReference type="PROSITE" id="PS50151"/>
    </source>
</evidence>
<comment type="subunit">
    <text evidence="7">Interacts with UvrB in an incision complex.</text>
</comment>
<dbReference type="Pfam" id="PF14520">
    <property type="entry name" value="HHH_5"/>
    <property type="match status" value="1"/>
</dbReference>
<keyword evidence="2 7" id="KW-0227">DNA damage</keyword>
<feature type="domain" description="GIY-YIG" evidence="9">
    <location>
        <begin position="16"/>
        <end position="94"/>
    </location>
</feature>
<evidence type="ECO:0000313" key="11">
    <source>
        <dbReference type="EMBL" id="CAH0533131.1"/>
    </source>
</evidence>
<keyword evidence="3 7" id="KW-0228">DNA excision</keyword>
<dbReference type="RefSeq" id="WP_237465384.1">
    <property type="nucleotide sequence ID" value="NZ_CAKLDI010000001.1"/>
</dbReference>
<dbReference type="SUPFAM" id="SSF82771">
    <property type="entry name" value="GIY-YIG endonuclease"/>
    <property type="match status" value="1"/>
</dbReference>
<evidence type="ECO:0000256" key="4">
    <source>
        <dbReference type="ARBA" id="ARBA00022881"/>
    </source>
</evidence>
<dbReference type="Proteomes" id="UP000838672">
    <property type="component" value="Unassembled WGS sequence"/>
</dbReference>
<dbReference type="NCBIfam" id="TIGR00194">
    <property type="entry name" value="uvrC"/>
    <property type="match status" value="1"/>
</dbReference>
<feature type="domain" description="UVR" evidence="8">
    <location>
        <begin position="204"/>
        <end position="239"/>
    </location>
</feature>
<accession>A0ABM8ZS53</accession>
<dbReference type="Gene3D" id="3.30.420.340">
    <property type="entry name" value="UvrC, RNAse H endonuclease domain"/>
    <property type="match status" value="1"/>
</dbReference>
<proteinExistence type="inferred from homology"/>
<comment type="similarity">
    <text evidence="7">Belongs to the UvrC family.</text>
</comment>
<evidence type="ECO:0000256" key="5">
    <source>
        <dbReference type="ARBA" id="ARBA00023204"/>
    </source>
</evidence>
<keyword evidence="12" id="KW-1185">Reference proteome</keyword>
<keyword evidence="5 7" id="KW-0234">DNA repair</keyword>
<dbReference type="CDD" id="cd10434">
    <property type="entry name" value="GIY-YIG_UvrC_Cho"/>
    <property type="match status" value="1"/>
</dbReference>
<dbReference type="Gene3D" id="4.10.860.10">
    <property type="entry name" value="UVR domain"/>
    <property type="match status" value="1"/>
</dbReference>
<reference evidence="11" key="1">
    <citation type="submission" date="2021-11" db="EMBL/GenBank/DDBJ databases">
        <authorList>
            <person name="Rodrigo-Torres L."/>
            <person name="Arahal R. D."/>
            <person name="Lucena T."/>
        </authorList>
    </citation>
    <scope>NUCLEOTIDE SEQUENCE</scope>
    <source>
        <strain evidence="11">CECT 7929</strain>
    </source>
</reference>
<evidence type="ECO:0000256" key="3">
    <source>
        <dbReference type="ARBA" id="ARBA00022769"/>
    </source>
</evidence>
<dbReference type="InterPro" id="IPR047296">
    <property type="entry name" value="GIY-YIG_UvrC_Cho"/>
</dbReference>
<dbReference type="SMART" id="SM00465">
    <property type="entry name" value="GIYc"/>
    <property type="match status" value="1"/>
</dbReference>
<dbReference type="InterPro" id="IPR035901">
    <property type="entry name" value="GIY-YIG_endonuc_sf"/>
</dbReference>
<keyword evidence="1 7" id="KW-0963">Cytoplasm</keyword>
<dbReference type="InterPro" id="IPR003583">
    <property type="entry name" value="Hlx-hairpin-Hlx_DNA-bd_motif"/>
</dbReference>
<dbReference type="InterPro" id="IPR004791">
    <property type="entry name" value="UvrC"/>
</dbReference>
<dbReference type="SUPFAM" id="SSF46600">
    <property type="entry name" value="C-terminal UvrC-binding domain of UvrB"/>
    <property type="match status" value="1"/>
</dbReference>
<comment type="caution">
    <text evidence="11">The sequence shown here is derived from an EMBL/GenBank/DDBJ whole genome shotgun (WGS) entry which is preliminary data.</text>
</comment>
<dbReference type="InterPro" id="IPR038476">
    <property type="entry name" value="UvrC_RNase_H_dom_sf"/>
</dbReference>
<comment type="function">
    <text evidence="7">The UvrABC repair system catalyzes the recognition and processing of DNA lesions. UvrC both incises the 5' and 3' sides of the lesion. The N-terminal half is responsible for the 3' incision and the C-terminal half is responsible for the 5' incision.</text>
</comment>
<dbReference type="PROSITE" id="PS50164">
    <property type="entry name" value="GIY_YIG"/>
    <property type="match status" value="1"/>
</dbReference>
<evidence type="ECO:0000256" key="7">
    <source>
        <dbReference type="HAMAP-Rule" id="MF_00203"/>
    </source>
</evidence>
<dbReference type="Pfam" id="PF22920">
    <property type="entry name" value="UvrC_RNaseH"/>
    <property type="match status" value="1"/>
</dbReference>
<protein>
    <recommendedName>
        <fullName evidence="7">UvrABC system protein C</fullName>
        <shortName evidence="7">Protein UvrC</shortName>
    </recommendedName>
    <alternativeName>
        <fullName evidence="7">Excinuclease ABC subunit C</fullName>
    </alternativeName>
</protein>
<dbReference type="EMBL" id="CAKLDI010000001">
    <property type="protein sequence ID" value="CAH0533131.1"/>
    <property type="molecule type" value="Genomic_DNA"/>
</dbReference>
<evidence type="ECO:0000259" key="9">
    <source>
        <dbReference type="PROSITE" id="PS50164"/>
    </source>
</evidence>
<comment type="subcellular location">
    <subcellularLocation>
        <location evidence="7">Cytoplasm</location>
    </subcellularLocation>
</comment>
<name>A0ABM8ZS53_9VIBR</name>
<dbReference type="Gene3D" id="3.40.1440.10">
    <property type="entry name" value="GIY-YIG endonuclease"/>
    <property type="match status" value="1"/>
</dbReference>
<feature type="domain" description="UvrC family homology region profile" evidence="10">
    <location>
        <begin position="255"/>
        <end position="479"/>
    </location>
</feature>
<dbReference type="PANTHER" id="PTHR30562">
    <property type="entry name" value="UVRC/OXIDOREDUCTASE"/>
    <property type="match status" value="1"/>
</dbReference>
<dbReference type="InterPro" id="IPR001943">
    <property type="entry name" value="UVR_dom"/>
</dbReference>
<dbReference type="SMART" id="SM00278">
    <property type="entry name" value="HhH1"/>
    <property type="match status" value="2"/>
</dbReference>
<dbReference type="InterPro" id="IPR050066">
    <property type="entry name" value="UvrABC_protein_C"/>
</dbReference>
<dbReference type="NCBIfam" id="NF001824">
    <property type="entry name" value="PRK00558.1-5"/>
    <property type="match status" value="1"/>
</dbReference>
<organism evidence="11 12">
    <name type="scientific">Vibrio stylophorae</name>
    <dbReference type="NCBI Taxonomy" id="659351"/>
    <lineage>
        <taxon>Bacteria</taxon>
        <taxon>Pseudomonadati</taxon>
        <taxon>Pseudomonadota</taxon>
        <taxon>Gammaproteobacteria</taxon>
        <taxon>Vibrionales</taxon>
        <taxon>Vibrionaceae</taxon>
        <taxon>Vibrio</taxon>
    </lineage>
</organism>
<dbReference type="Pfam" id="PF01541">
    <property type="entry name" value="GIY-YIG"/>
    <property type="match status" value="1"/>
</dbReference>
<evidence type="ECO:0000313" key="12">
    <source>
        <dbReference type="Proteomes" id="UP000838672"/>
    </source>
</evidence>
<dbReference type="Gene3D" id="1.10.150.20">
    <property type="entry name" value="5' to 3' exonuclease, C-terminal subdomain"/>
    <property type="match status" value="1"/>
</dbReference>
<dbReference type="SUPFAM" id="SSF47781">
    <property type="entry name" value="RuvA domain 2-like"/>
    <property type="match status" value="1"/>
</dbReference>
<evidence type="ECO:0000256" key="1">
    <source>
        <dbReference type="ARBA" id="ARBA00022490"/>
    </source>
</evidence>
<dbReference type="InterPro" id="IPR036876">
    <property type="entry name" value="UVR_dom_sf"/>
</dbReference>
<dbReference type="PANTHER" id="PTHR30562:SF1">
    <property type="entry name" value="UVRABC SYSTEM PROTEIN C"/>
    <property type="match status" value="1"/>
</dbReference>
<sequence>MVAAFDAPSFLRSVAQQPGVYRMYNAEGDIIYVGKAKNLHKRLSSYFRKKVDGEKTRALVSHIAQIEVTVTHTETEALILEHNLIKQHRPRYNVLLRDDKSYPYIFLSQDKHPRLSMHRGLKRKKGHYFGPYPDGGAVRESLHLLQRIIPIRQCDNTVYANRQRPCLLYQINRCVAPCVSGYISDSDYDELVQMVQLFLQGKDTQLIADLVAKMEAASQTLAFERAAKLRDQIKALRRVQEQQYVAGRDQELDALGLSREKGMVCIHLLMIRQGQVLGSRSFFPKMPSDVSNSEVLASFMSQYYLDGLQGRALPDHILLIEALDEQQGMSEAISQVAGRQVQLQSQPRGERARYLKLAQTNAESALQSKLSHRMTMKQRFDALAQTLGMETITRMECFDISHTMGEKTVASCVVFNEQGPMKAEYRRYNITGITGGDDYAAMAQVLARRYGKQQDPDKIPDIIWIDGGKGQLNRALEIVVPLMQDWPKQSQLIGIAKGVTRKAGLETLIFADGRSESLPADAPALHLIQHIRDESHNHAIGGHRAARAKVRRTSTLEEIEGIGAKRRQQLLTHMGGLQELKKASVEEIAKVPGISRALAQKVFDALQH</sequence>
<dbReference type="PROSITE" id="PS50165">
    <property type="entry name" value="UVRC"/>
    <property type="match status" value="1"/>
</dbReference>
<dbReference type="InterPro" id="IPR001162">
    <property type="entry name" value="UvrC_RNase_H_dom"/>
</dbReference>
<evidence type="ECO:0000256" key="2">
    <source>
        <dbReference type="ARBA" id="ARBA00022763"/>
    </source>
</evidence>